<evidence type="ECO:0000256" key="1">
    <source>
        <dbReference type="SAM" id="MobiDB-lite"/>
    </source>
</evidence>
<evidence type="ECO:0000313" key="3">
    <source>
        <dbReference type="Proteomes" id="UP000501452"/>
    </source>
</evidence>
<proteinExistence type="predicted"/>
<keyword evidence="2" id="KW-0614">Plasmid</keyword>
<reference evidence="2 3" key="1">
    <citation type="submission" date="2019-10" db="EMBL/GenBank/DDBJ databases">
        <title>Rubrobacter sp nov SCSIO 52090 isolated from a deep-sea sediment in the South China Sea.</title>
        <authorList>
            <person name="Chen R.W."/>
        </authorList>
    </citation>
    <scope>NUCLEOTIDE SEQUENCE [LARGE SCALE GENOMIC DNA]</scope>
    <source>
        <strain evidence="2 3">SCSIO 52909</strain>
        <plasmid evidence="2 3">unnamed1</plasmid>
    </source>
</reference>
<dbReference type="KEGG" id="rub:GBA63_22365"/>
<protein>
    <submittedName>
        <fullName evidence="2">Uncharacterized protein</fullName>
    </submittedName>
</protein>
<dbReference type="GO" id="GO:0005524">
    <property type="term" value="F:ATP binding"/>
    <property type="evidence" value="ECO:0007669"/>
    <property type="project" value="TreeGrafter"/>
</dbReference>
<dbReference type="Gene3D" id="3.40.50.300">
    <property type="entry name" value="P-loop containing nucleotide triphosphate hydrolases"/>
    <property type="match status" value="1"/>
</dbReference>
<evidence type="ECO:0000313" key="2">
    <source>
        <dbReference type="EMBL" id="QIN85448.1"/>
    </source>
</evidence>
<dbReference type="SUPFAM" id="SSF52540">
    <property type="entry name" value="P-loop containing nucleoside triphosphate hydrolases"/>
    <property type="match status" value="1"/>
</dbReference>
<dbReference type="RefSeq" id="WP_166180760.1">
    <property type="nucleotide sequence ID" value="NZ_CP045120.1"/>
</dbReference>
<dbReference type="PANTHER" id="PTHR43384">
    <property type="entry name" value="SEPTUM SITE-DETERMINING PROTEIN MIND HOMOLOG, CHLOROPLASTIC-RELATED"/>
    <property type="match status" value="1"/>
</dbReference>
<feature type="region of interest" description="Disordered" evidence="1">
    <location>
        <begin position="564"/>
        <end position="601"/>
    </location>
</feature>
<dbReference type="AlphaFoldDB" id="A0A6G8QG67"/>
<name>A0A6G8QG67_9ACTN</name>
<gene>
    <name evidence="2" type="ORF">GBA63_22365</name>
</gene>
<dbReference type="EMBL" id="CP045120">
    <property type="protein sequence ID" value="QIN85448.1"/>
    <property type="molecule type" value="Genomic_DNA"/>
</dbReference>
<keyword evidence="3" id="KW-1185">Reference proteome</keyword>
<dbReference type="Proteomes" id="UP000501452">
    <property type="component" value="Plasmid unnamed1"/>
</dbReference>
<organism evidence="2 3">
    <name type="scientific">Rubrobacter tropicus</name>
    <dbReference type="NCBI Taxonomy" id="2653851"/>
    <lineage>
        <taxon>Bacteria</taxon>
        <taxon>Bacillati</taxon>
        <taxon>Actinomycetota</taxon>
        <taxon>Rubrobacteria</taxon>
        <taxon>Rubrobacterales</taxon>
        <taxon>Rubrobacteraceae</taxon>
        <taxon>Rubrobacter</taxon>
    </lineage>
</organism>
<dbReference type="GO" id="GO:0009898">
    <property type="term" value="C:cytoplasmic side of plasma membrane"/>
    <property type="evidence" value="ECO:0007669"/>
    <property type="project" value="TreeGrafter"/>
</dbReference>
<dbReference type="GO" id="GO:0005829">
    <property type="term" value="C:cytosol"/>
    <property type="evidence" value="ECO:0007669"/>
    <property type="project" value="TreeGrafter"/>
</dbReference>
<feature type="compositionally biased region" description="Gly residues" evidence="1">
    <location>
        <begin position="232"/>
        <end position="243"/>
    </location>
</feature>
<geneLocation type="plasmid" evidence="2 3">
    <name>unnamed1</name>
</geneLocation>
<dbReference type="InterPro" id="IPR027417">
    <property type="entry name" value="P-loop_NTPase"/>
</dbReference>
<dbReference type="GO" id="GO:0016887">
    <property type="term" value="F:ATP hydrolysis activity"/>
    <property type="evidence" value="ECO:0007669"/>
    <property type="project" value="TreeGrafter"/>
</dbReference>
<accession>A0A6G8QG67</accession>
<dbReference type="PANTHER" id="PTHR43384:SF14">
    <property type="entry name" value="ESX-1 SECRETION-ASSOCIATED PROTEIN ESPI"/>
    <property type="match status" value="1"/>
</dbReference>
<dbReference type="InterPro" id="IPR050625">
    <property type="entry name" value="ParA/MinD_ATPase"/>
</dbReference>
<feature type="region of interest" description="Disordered" evidence="1">
    <location>
        <begin position="214"/>
        <end position="291"/>
    </location>
</feature>
<sequence>MVSATQEATRRVPVYATTGPASWALAYELAAFLVDHDGGGEPLRVALVDTLGRVEHPGPQQSSLGAGMPALLRDERRRMGVLACPDEEGAGRDGGAENGPGGGADVGEILGRLDENFDAVVACCGPSPYGRRWLLAADGVVVCGAPGGELTEITEATTAGFRQRPGPAVVLAPIGASEADLDGVFAAGYPACPLPRARESADFQPALGSLSEGLFEATGRRPVLRRDEGQDGDQGGDQGGGQGRSREISSSPARRATPRLVQRMNRQGECHGKRRGATSPSAGTARTSTAETLERRLRLSLRETTVGGFSRVCVGSPKGGVGKSSIAYAVAGSVAYYTNMRVCLVDADPNFGSIRLLVPHPVADSVVSLAEAAGEIGSLSELRRYVSQNEQMRLDVVLGPERAHEITRFEDLGEAYGRIDAVLSRYYDMVVYDLGLGFRDPAIRRVLALCNELIFVSDSEVVPSAMLADAVQYVANLGVDLGRTTLVVNHRLPPSDESAAAEQVRTAHQASLRRVTEVPYDSRMSQMLNRRSFHVEELDTPTRLGVLTTVAACLEGLKEAKTAPKAIGGGRGSEAGGAVRALEGDPEGEKVVPAARAGTRG</sequence>
<dbReference type="GO" id="GO:0051782">
    <property type="term" value="P:negative regulation of cell division"/>
    <property type="evidence" value="ECO:0007669"/>
    <property type="project" value="TreeGrafter"/>
</dbReference>